<evidence type="ECO:0000313" key="3">
    <source>
        <dbReference type="Proteomes" id="UP000183843"/>
    </source>
</evidence>
<dbReference type="AlphaFoldDB" id="A0A1I0Y9K3"/>
<dbReference type="Proteomes" id="UP000183843">
    <property type="component" value="Unassembled WGS sequence"/>
</dbReference>
<protein>
    <submittedName>
        <fullName evidence="2">Uncharacterized protein</fullName>
    </submittedName>
</protein>
<feature type="compositionally biased region" description="Polar residues" evidence="1">
    <location>
        <begin position="38"/>
        <end position="53"/>
    </location>
</feature>
<evidence type="ECO:0000256" key="1">
    <source>
        <dbReference type="SAM" id="MobiDB-lite"/>
    </source>
</evidence>
<feature type="region of interest" description="Disordered" evidence="1">
    <location>
        <begin position="29"/>
        <end position="53"/>
    </location>
</feature>
<dbReference type="RefSeq" id="WP_177188247.1">
    <property type="nucleotide sequence ID" value="NZ_FOJX01000011.1"/>
</dbReference>
<evidence type="ECO:0000313" key="2">
    <source>
        <dbReference type="EMBL" id="SFB10029.1"/>
    </source>
</evidence>
<dbReference type="EMBL" id="FOJX01000011">
    <property type="protein sequence ID" value="SFB10029.1"/>
    <property type="molecule type" value="Genomic_DNA"/>
</dbReference>
<proteinExistence type="predicted"/>
<gene>
    <name evidence="2" type="ORF">SAMN05216587_11123</name>
</gene>
<sequence length="53" mass="6081">MSDQMEFLERILKEIEELTPEELEARLEKIHPQLPNKGVSSDAPQKNKSTSTN</sequence>
<organism evidence="2 3">
    <name type="scientific">Selenomonas ruminantium</name>
    <dbReference type="NCBI Taxonomy" id="971"/>
    <lineage>
        <taxon>Bacteria</taxon>
        <taxon>Bacillati</taxon>
        <taxon>Bacillota</taxon>
        <taxon>Negativicutes</taxon>
        <taxon>Selenomonadales</taxon>
        <taxon>Selenomonadaceae</taxon>
        <taxon>Selenomonas</taxon>
    </lineage>
</organism>
<reference evidence="2 3" key="1">
    <citation type="submission" date="2016-10" db="EMBL/GenBank/DDBJ databases">
        <authorList>
            <person name="de Groot N.N."/>
        </authorList>
    </citation>
    <scope>NUCLEOTIDE SEQUENCE [LARGE SCALE GENOMIC DNA]</scope>
    <source>
        <strain evidence="2 3">L14</strain>
    </source>
</reference>
<name>A0A1I0Y9K3_SELRU</name>
<accession>A0A1I0Y9K3</accession>